<protein>
    <submittedName>
        <fullName evidence="1">Uncharacterized protein</fullName>
    </submittedName>
</protein>
<proteinExistence type="predicted"/>
<dbReference type="Proteomes" id="UP000532247">
    <property type="component" value="Unassembled WGS sequence"/>
</dbReference>
<dbReference type="EMBL" id="VTYF01000015">
    <property type="protein sequence ID" value="NOI11190.1"/>
    <property type="molecule type" value="Genomic_DNA"/>
</dbReference>
<sequence>MNKNDIAEGMNGSLDGYIDLVIDSIEFSVDRKLTDSERKKVYETVTIAIDKATLELQKS</sequence>
<dbReference type="RefSeq" id="WP_031831012.1">
    <property type="nucleotide sequence ID" value="NZ_JAGDLQ010000012.1"/>
</dbReference>
<organism evidence="1 2">
    <name type="scientific">Vibrio alginolyticus</name>
    <dbReference type="NCBI Taxonomy" id="663"/>
    <lineage>
        <taxon>Bacteria</taxon>
        <taxon>Pseudomonadati</taxon>
        <taxon>Pseudomonadota</taxon>
        <taxon>Gammaproteobacteria</taxon>
        <taxon>Vibrionales</taxon>
        <taxon>Vibrionaceae</taxon>
        <taxon>Vibrio</taxon>
    </lineage>
</organism>
<evidence type="ECO:0000313" key="2">
    <source>
        <dbReference type="Proteomes" id="UP000532247"/>
    </source>
</evidence>
<name>A0A7Y4B607_VIBAL</name>
<evidence type="ECO:0000313" key="1">
    <source>
        <dbReference type="EMBL" id="NOI11190.1"/>
    </source>
</evidence>
<accession>A0A7Y4B607</accession>
<dbReference type="AlphaFoldDB" id="A0A7Y4B607"/>
<reference evidence="1 2" key="1">
    <citation type="submission" date="2019-09" db="EMBL/GenBank/DDBJ databases">
        <title>Draft genome sequencing and comparative genomics of hatchery-associated Vibrios.</title>
        <authorList>
            <person name="Kehlet-Delgado H."/>
            <person name="Mueller R.S."/>
        </authorList>
    </citation>
    <scope>NUCLEOTIDE SEQUENCE [LARGE SCALE GENOMIC DNA]</scope>
    <source>
        <strain evidence="1 2">081416A</strain>
    </source>
</reference>
<comment type="caution">
    <text evidence="1">The sequence shown here is derived from an EMBL/GenBank/DDBJ whole genome shotgun (WGS) entry which is preliminary data.</text>
</comment>
<gene>
    <name evidence="1" type="ORF">F0254_20355</name>
</gene>